<dbReference type="EMBL" id="JARJCW010000006">
    <property type="protein sequence ID" value="KAJ7223262.1"/>
    <property type="molecule type" value="Genomic_DNA"/>
</dbReference>
<feature type="non-terminal residue" evidence="1">
    <location>
        <position position="468"/>
    </location>
</feature>
<proteinExistence type="predicted"/>
<organism evidence="1 2">
    <name type="scientific">Mycena pura</name>
    <dbReference type="NCBI Taxonomy" id="153505"/>
    <lineage>
        <taxon>Eukaryota</taxon>
        <taxon>Fungi</taxon>
        <taxon>Dikarya</taxon>
        <taxon>Basidiomycota</taxon>
        <taxon>Agaricomycotina</taxon>
        <taxon>Agaricomycetes</taxon>
        <taxon>Agaricomycetidae</taxon>
        <taxon>Agaricales</taxon>
        <taxon>Marasmiineae</taxon>
        <taxon>Mycenaceae</taxon>
        <taxon>Mycena</taxon>
    </lineage>
</organism>
<keyword evidence="2" id="KW-1185">Reference proteome</keyword>
<gene>
    <name evidence="1" type="ORF">GGX14DRAFT_427257</name>
</gene>
<dbReference type="Proteomes" id="UP001219525">
    <property type="component" value="Unassembled WGS sequence"/>
</dbReference>
<evidence type="ECO:0000313" key="2">
    <source>
        <dbReference type="Proteomes" id="UP001219525"/>
    </source>
</evidence>
<protein>
    <submittedName>
        <fullName evidence="1">Uncharacterized protein</fullName>
    </submittedName>
</protein>
<reference evidence="1" key="1">
    <citation type="submission" date="2023-03" db="EMBL/GenBank/DDBJ databases">
        <title>Massive genome expansion in bonnet fungi (Mycena s.s.) driven by repeated elements and novel gene families across ecological guilds.</title>
        <authorList>
            <consortium name="Lawrence Berkeley National Laboratory"/>
            <person name="Harder C.B."/>
            <person name="Miyauchi S."/>
            <person name="Viragh M."/>
            <person name="Kuo A."/>
            <person name="Thoen E."/>
            <person name="Andreopoulos B."/>
            <person name="Lu D."/>
            <person name="Skrede I."/>
            <person name="Drula E."/>
            <person name="Henrissat B."/>
            <person name="Morin E."/>
            <person name="Kohler A."/>
            <person name="Barry K."/>
            <person name="LaButti K."/>
            <person name="Morin E."/>
            <person name="Salamov A."/>
            <person name="Lipzen A."/>
            <person name="Mereny Z."/>
            <person name="Hegedus B."/>
            <person name="Baldrian P."/>
            <person name="Stursova M."/>
            <person name="Weitz H."/>
            <person name="Taylor A."/>
            <person name="Grigoriev I.V."/>
            <person name="Nagy L.G."/>
            <person name="Martin F."/>
            <person name="Kauserud H."/>
        </authorList>
    </citation>
    <scope>NUCLEOTIDE SEQUENCE</scope>
    <source>
        <strain evidence="1">9144</strain>
    </source>
</reference>
<evidence type="ECO:0000313" key="1">
    <source>
        <dbReference type="EMBL" id="KAJ7223262.1"/>
    </source>
</evidence>
<name>A0AAD6YLR4_9AGAR</name>
<comment type="caution">
    <text evidence="1">The sequence shown here is derived from an EMBL/GenBank/DDBJ whole genome shotgun (WGS) entry which is preliminary data.</text>
</comment>
<accession>A0AAD6YLR4</accession>
<sequence>LIQLQGTASKIVFKFQAQRSRRPKRSTVCDKRQLLATLWKTGLAHLHNRSACPPVGSVSGTHYPQEIIDIILDAVNDDISPTSREAALMACALVARSFAHRSQMHLFSVVHLDRATQPRRLYRFHRLLKSSRLKARFAPLVKQLCICHPTNNRGLLILARICRIVRSLPSLERLSIAPLYWSPYPEWLAAAVSTALARPSLRSFELQKTRFADAAELDAFLAMGSGQRGGVALKDLGLADVWILKHGSGVARRPGSLVLESLALTNMRMSDVRNFVKYADTGSGAVDVSHLRRLVLTWMHVDAFELLLERNAHSLEEIHLQNLLATHYSMLQISSTACLLQTSPLRSISIYARGVRHMLYQLRLFGDLHKLKRLTTISLVLFFNHRTKPVHNVNGKNHHDSSYWKLFDKFLARAGGGVTVYIGIQRTRMEKSSASLSTVTAKLRRRIHSFKGEVVVEVVDVVCPNYKS</sequence>
<dbReference type="AlphaFoldDB" id="A0AAD6YLR4"/>